<sequence>MVPNPFSALLLGIGLGLSRLGLISERRARRTSELSWPRIVTGVARMSKAAADVAMVGVV</sequence>
<reference evidence="2 3" key="1">
    <citation type="submission" date="2019-12" db="EMBL/GenBank/DDBJ databases">
        <title>Isolation and characterization of three novel carbon monoxide-oxidizing members of Halobacteria from salione crusts and soils.</title>
        <authorList>
            <person name="Myers M.R."/>
            <person name="King G.M."/>
        </authorList>
    </citation>
    <scope>NUCLEOTIDE SEQUENCE [LARGE SCALE GENOMIC DNA]</scope>
    <source>
        <strain evidence="2 3">PCN9</strain>
    </source>
</reference>
<keyword evidence="3" id="KW-1185">Reference proteome</keyword>
<keyword evidence="1" id="KW-0472">Membrane</keyword>
<dbReference type="AlphaFoldDB" id="A0A6B0SSW9"/>
<accession>A0A6B0SSW9</accession>
<keyword evidence="1" id="KW-0812">Transmembrane</keyword>
<feature type="transmembrane region" description="Helical" evidence="1">
    <location>
        <begin position="6"/>
        <end position="22"/>
    </location>
</feature>
<name>A0A6B0SSW9_9EURY</name>
<evidence type="ECO:0000256" key="1">
    <source>
        <dbReference type="SAM" id="Phobius"/>
    </source>
</evidence>
<evidence type="ECO:0000313" key="3">
    <source>
        <dbReference type="Proteomes" id="UP000471521"/>
    </source>
</evidence>
<protein>
    <submittedName>
        <fullName evidence="2">MATE family efflux transporter</fullName>
    </submittedName>
</protein>
<keyword evidence="1" id="KW-1133">Transmembrane helix</keyword>
<dbReference type="Proteomes" id="UP000471521">
    <property type="component" value="Unassembled WGS sequence"/>
</dbReference>
<comment type="caution">
    <text evidence="2">The sequence shown here is derived from an EMBL/GenBank/DDBJ whole genome shotgun (WGS) entry which is preliminary data.</text>
</comment>
<gene>
    <name evidence="2" type="ORF">GRX66_15285</name>
</gene>
<dbReference type="EMBL" id="WUUU01000167">
    <property type="protein sequence ID" value="MXR21900.1"/>
    <property type="molecule type" value="Genomic_DNA"/>
</dbReference>
<evidence type="ECO:0000313" key="2">
    <source>
        <dbReference type="EMBL" id="MXR21900.1"/>
    </source>
</evidence>
<proteinExistence type="predicted"/>
<feature type="non-terminal residue" evidence="2">
    <location>
        <position position="59"/>
    </location>
</feature>
<organism evidence="2 3">
    <name type="scientific">Halobacterium bonnevillei</name>
    <dbReference type="NCBI Taxonomy" id="2692200"/>
    <lineage>
        <taxon>Archaea</taxon>
        <taxon>Methanobacteriati</taxon>
        <taxon>Methanobacteriota</taxon>
        <taxon>Stenosarchaea group</taxon>
        <taxon>Halobacteria</taxon>
        <taxon>Halobacteriales</taxon>
        <taxon>Halobacteriaceae</taxon>
        <taxon>Halobacterium</taxon>
    </lineage>
</organism>